<protein>
    <submittedName>
        <fullName evidence="3">WecB/TagA/CpsF family glycosyltransferase</fullName>
    </submittedName>
</protein>
<comment type="caution">
    <text evidence="3">The sequence shown here is derived from an EMBL/GenBank/DDBJ whole genome shotgun (WGS) entry which is preliminary data.</text>
</comment>
<name>A0ABT1UKN0_9GAMM</name>
<evidence type="ECO:0000313" key="3">
    <source>
        <dbReference type="EMBL" id="MCQ8182797.1"/>
    </source>
</evidence>
<dbReference type="NCBIfam" id="TIGR00696">
    <property type="entry name" value="wecG_tagA_cpsF"/>
    <property type="match status" value="1"/>
</dbReference>
<dbReference type="PANTHER" id="PTHR34136:SF1">
    <property type="entry name" value="UDP-N-ACETYL-D-MANNOSAMINURONIC ACID TRANSFERASE"/>
    <property type="match status" value="1"/>
</dbReference>
<reference evidence="3 4" key="1">
    <citation type="submission" date="2022-07" db="EMBL/GenBank/DDBJ databases">
        <title>Methylomonas rivi sp. nov., Methylomonas rosea sp. nov., Methylomonas aureus sp. nov. and Methylomonas subterranea sp. nov., four novel methanotrophs isolated from a freshwater creek and the deep terrestrial subsurface.</title>
        <authorList>
            <person name="Abin C."/>
            <person name="Sankaranarayanan K."/>
            <person name="Garner C."/>
            <person name="Sindelar R."/>
            <person name="Kotary K."/>
            <person name="Garner R."/>
            <person name="Barclay S."/>
            <person name="Lawson P."/>
            <person name="Krumholz L."/>
        </authorList>
    </citation>
    <scope>NUCLEOTIDE SEQUENCE [LARGE SCALE GENOMIC DNA]</scope>
    <source>
        <strain evidence="3 4">SURF-1</strain>
    </source>
</reference>
<dbReference type="PANTHER" id="PTHR34136">
    <property type="match status" value="1"/>
</dbReference>
<proteinExistence type="predicted"/>
<dbReference type="InterPro" id="IPR004629">
    <property type="entry name" value="WecG_TagA_CpsF"/>
</dbReference>
<keyword evidence="1" id="KW-0328">Glycosyltransferase</keyword>
<dbReference type="Pfam" id="PF03808">
    <property type="entry name" value="Glyco_tran_WecG"/>
    <property type="match status" value="1"/>
</dbReference>
<accession>A0ABT1UKN0</accession>
<evidence type="ECO:0000256" key="1">
    <source>
        <dbReference type="ARBA" id="ARBA00022676"/>
    </source>
</evidence>
<dbReference type="Proteomes" id="UP001524569">
    <property type="component" value="Unassembled WGS sequence"/>
</dbReference>
<dbReference type="EMBL" id="JANIBM010000028">
    <property type="protein sequence ID" value="MCQ8182797.1"/>
    <property type="molecule type" value="Genomic_DNA"/>
</dbReference>
<evidence type="ECO:0000313" key="4">
    <source>
        <dbReference type="Proteomes" id="UP001524569"/>
    </source>
</evidence>
<evidence type="ECO:0000256" key="2">
    <source>
        <dbReference type="ARBA" id="ARBA00022679"/>
    </source>
</evidence>
<sequence length="263" mass="29649">MDQGLTPPKTVAVLGIKFPILTYDSALQLFQSWIAGGAAHQVCIANVHTTVASLTDHELRNISNAALTTMDGLPLVWYANLVHRANIRSRVCGPDLMLKCLDHGQARGWRHFFLGGKDEVLADLVKNVCSRFPEADIVGWHSPPFRPLSEEEDKQLVDLINDAKPDFLWVGLGAPKQEKWIASHLDRVNVPVQLGVGAAFDFHSGHIKRAPLWMQKSGLEWVYRMAKDRRLIKRYFSTNPVFLWHFAKDFLLVRILGKQPEAV</sequence>
<dbReference type="CDD" id="cd06533">
    <property type="entry name" value="Glyco_transf_WecG_TagA"/>
    <property type="match status" value="1"/>
</dbReference>
<organism evidence="3 4">
    <name type="scientific">Methylomonas aurea</name>
    <dbReference type="NCBI Taxonomy" id="2952224"/>
    <lineage>
        <taxon>Bacteria</taxon>
        <taxon>Pseudomonadati</taxon>
        <taxon>Pseudomonadota</taxon>
        <taxon>Gammaproteobacteria</taxon>
        <taxon>Methylococcales</taxon>
        <taxon>Methylococcaceae</taxon>
        <taxon>Methylomonas</taxon>
    </lineage>
</organism>
<keyword evidence="2" id="KW-0808">Transferase</keyword>
<dbReference type="RefSeq" id="WP_256612058.1">
    <property type="nucleotide sequence ID" value="NZ_JANIBM010000028.1"/>
</dbReference>
<keyword evidence="4" id="KW-1185">Reference proteome</keyword>
<gene>
    <name evidence="3" type="ORF">NP603_16865</name>
</gene>